<evidence type="ECO:0000259" key="5">
    <source>
        <dbReference type="Pfam" id="PF14689"/>
    </source>
</evidence>
<dbReference type="Gene3D" id="1.10.287.130">
    <property type="match status" value="1"/>
</dbReference>
<dbReference type="GO" id="GO:0000155">
    <property type="term" value="F:phosphorelay sensor kinase activity"/>
    <property type="evidence" value="ECO:0007669"/>
    <property type="project" value="InterPro"/>
</dbReference>
<reference evidence="6 7" key="1">
    <citation type="submission" date="2023-02" db="EMBL/GenBank/DDBJ databases">
        <title>Genome sequence of Paenibacillus kyungheensis KACC 18744.</title>
        <authorList>
            <person name="Kim S."/>
            <person name="Heo J."/>
            <person name="Kwon S.-W."/>
        </authorList>
    </citation>
    <scope>NUCLEOTIDE SEQUENCE [LARGE SCALE GENOMIC DNA]</scope>
    <source>
        <strain evidence="6 7">KACC 18744</strain>
    </source>
</reference>
<dbReference type="InterPro" id="IPR039506">
    <property type="entry name" value="SPOB_a"/>
</dbReference>
<organism evidence="6 7">
    <name type="scientific">Paenibacillus kyungheensis</name>
    <dbReference type="NCBI Taxonomy" id="1452732"/>
    <lineage>
        <taxon>Bacteria</taxon>
        <taxon>Bacillati</taxon>
        <taxon>Bacillota</taxon>
        <taxon>Bacilli</taxon>
        <taxon>Bacillales</taxon>
        <taxon>Paenibacillaceae</taxon>
        <taxon>Paenibacillus</taxon>
    </lineage>
</organism>
<evidence type="ECO:0000256" key="1">
    <source>
        <dbReference type="ARBA" id="ARBA00022553"/>
    </source>
</evidence>
<evidence type="ECO:0000313" key="7">
    <source>
        <dbReference type="Proteomes" id="UP001220509"/>
    </source>
</evidence>
<sequence>MKQSNQVPTLLLISIIIPLIIAYWTQSWIAYIVLGIWIVAAYAKGVQYTRRFYEKREQVQLGEYHNGQSKMAVKKKQYQAEHQKQRAVIDQAHTELDEVYAVAVDALSHHRHDWMNELQLLYGYVQLGKRDKQVECVERIKEQMLAESRVSKLGIHSLVFYLQSFKAVNRSIQLEVELNDGITLADRLGTEQSEELTRVIKETVSAYEQFGGSSWGECPTLFLMVSEYEGAVHFIFEPEEEYPNPDGVWEAIDLIVQDTQITATRTEEDPASISLQVLVDSKN</sequence>
<gene>
    <name evidence="6" type="ORF">PQ456_17150</name>
</gene>
<feature type="transmembrane region" description="Helical" evidence="4">
    <location>
        <begin position="7"/>
        <end position="23"/>
    </location>
</feature>
<evidence type="ECO:0000256" key="4">
    <source>
        <dbReference type="SAM" id="Phobius"/>
    </source>
</evidence>
<protein>
    <submittedName>
        <fullName evidence="6">Spo0B domain-containing protein</fullName>
    </submittedName>
</protein>
<evidence type="ECO:0000256" key="3">
    <source>
        <dbReference type="ARBA" id="ARBA00022777"/>
    </source>
</evidence>
<feature type="transmembrane region" description="Helical" evidence="4">
    <location>
        <begin position="29"/>
        <end position="46"/>
    </location>
</feature>
<name>A0AAX3LZN2_9BACL</name>
<proteinExistence type="predicted"/>
<dbReference type="AlphaFoldDB" id="A0AAX3LZN2"/>
<dbReference type="InterPro" id="IPR016120">
    <property type="entry name" value="Sig_transdc_His_kin_SpoOB"/>
</dbReference>
<keyword evidence="4" id="KW-1133">Transmembrane helix</keyword>
<dbReference type="EMBL" id="CP117416">
    <property type="protein sequence ID" value="WCT54899.1"/>
    <property type="molecule type" value="Genomic_DNA"/>
</dbReference>
<dbReference type="KEGG" id="pka:PQ456_17150"/>
<dbReference type="RefSeq" id="WP_273613369.1">
    <property type="nucleotide sequence ID" value="NZ_CP117416.1"/>
</dbReference>
<accession>A0AAX3LZN2</accession>
<evidence type="ECO:0000256" key="2">
    <source>
        <dbReference type="ARBA" id="ARBA00022679"/>
    </source>
</evidence>
<dbReference type="Proteomes" id="UP001220509">
    <property type="component" value="Chromosome"/>
</dbReference>
<dbReference type="SUPFAM" id="SSF55890">
    <property type="entry name" value="Sporulation response regulatory protein Spo0B"/>
    <property type="match status" value="1"/>
</dbReference>
<keyword evidence="3" id="KW-0418">Kinase</keyword>
<keyword evidence="4" id="KW-0812">Transmembrane</keyword>
<keyword evidence="2" id="KW-0808">Transferase</keyword>
<feature type="domain" description="SpoOB alpha-helical" evidence="5">
    <location>
        <begin position="103"/>
        <end position="153"/>
    </location>
</feature>
<evidence type="ECO:0000313" key="6">
    <source>
        <dbReference type="EMBL" id="WCT54899.1"/>
    </source>
</evidence>
<keyword evidence="1" id="KW-0597">Phosphoprotein</keyword>
<keyword evidence="7" id="KW-1185">Reference proteome</keyword>
<dbReference type="Pfam" id="PF14689">
    <property type="entry name" value="SPOB_a"/>
    <property type="match status" value="1"/>
</dbReference>
<keyword evidence="4" id="KW-0472">Membrane</keyword>